<dbReference type="RefSeq" id="WP_199708651.1">
    <property type="nucleotide sequence ID" value="NZ_JAEMNV010000019.1"/>
</dbReference>
<feature type="compositionally biased region" description="Low complexity" evidence="1">
    <location>
        <begin position="221"/>
        <end position="231"/>
    </location>
</feature>
<sequence length="243" mass="25966">MTDLVTERTAPPHGQEAPLSPRVAPERVPMLAPARRGTGSWTTRVTRAPHQRAPLVWLLGATGGAGVSMLEASLAYAGDAQRRWPSLVGYSAALDSPLVVIVTRTHMSGLHAAHNLLLQHASAATPTGVQLVGVVTVADTDRPLSSPVAARRAVVESLAADLDARAWRLGWIEPWRSLTTDDVAVWSPDYRVPEDKQHRRDPSRTPPTPVRELAAELLTAATTAARSATASGRGKPSTRKEST</sequence>
<reference evidence="2" key="1">
    <citation type="submission" date="2020-12" db="EMBL/GenBank/DDBJ databases">
        <title>Antrihabitans popcorni sp. nov. and Antrihabitans auranticaus sp. nov., isolated from a larva cave.</title>
        <authorList>
            <person name="Lee S.D."/>
            <person name="Kim I.S."/>
        </authorList>
    </citation>
    <scope>NUCLEOTIDE SEQUENCE</scope>
    <source>
        <strain evidence="2">YC3-6</strain>
    </source>
</reference>
<feature type="region of interest" description="Disordered" evidence="1">
    <location>
        <begin position="1"/>
        <end position="23"/>
    </location>
</feature>
<comment type="caution">
    <text evidence="2">The sequence shown here is derived from an EMBL/GenBank/DDBJ whole genome shotgun (WGS) entry which is preliminary data.</text>
</comment>
<dbReference type="EMBL" id="JAEMNV010000019">
    <property type="protein sequence ID" value="MBJ8342956.1"/>
    <property type="molecule type" value="Genomic_DNA"/>
</dbReference>
<feature type="region of interest" description="Disordered" evidence="1">
    <location>
        <begin position="221"/>
        <end position="243"/>
    </location>
</feature>
<accession>A0A934NWN9</accession>
<name>A0A934NWN9_9NOCA</name>
<evidence type="ECO:0000313" key="3">
    <source>
        <dbReference type="Proteomes" id="UP000655868"/>
    </source>
</evidence>
<proteinExistence type="predicted"/>
<keyword evidence="3" id="KW-1185">Reference proteome</keyword>
<gene>
    <name evidence="2" type="ORF">JGU71_29125</name>
</gene>
<organism evidence="2 3">
    <name type="scientific">Antrihabitans stalagmiti</name>
    <dbReference type="NCBI Taxonomy" id="2799499"/>
    <lineage>
        <taxon>Bacteria</taxon>
        <taxon>Bacillati</taxon>
        <taxon>Actinomycetota</taxon>
        <taxon>Actinomycetes</taxon>
        <taxon>Mycobacteriales</taxon>
        <taxon>Nocardiaceae</taxon>
        <taxon>Antrihabitans</taxon>
    </lineage>
</organism>
<dbReference type="Proteomes" id="UP000655868">
    <property type="component" value="Unassembled WGS sequence"/>
</dbReference>
<evidence type="ECO:0000313" key="2">
    <source>
        <dbReference type="EMBL" id="MBJ8342956.1"/>
    </source>
</evidence>
<evidence type="ECO:0000256" key="1">
    <source>
        <dbReference type="SAM" id="MobiDB-lite"/>
    </source>
</evidence>
<dbReference type="AlphaFoldDB" id="A0A934NWN9"/>
<protein>
    <submittedName>
        <fullName evidence="2">Uncharacterized protein</fullName>
    </submittedName>
</protein>